<gene>
    <name evidence="1" type="ORF">LSALG_LOCUS6764</name>
    <name evidence="2" type="ORF">LSALG_LOCUS6770</name>
</gene>
<dbReference type="AlphaFoldDB" id="A0AA35UX33"/>
<sequence length="44" mass="4967">MSSKEYEDICSTYLIDKAKESSQNLTIGNSISTLDDVDKDKFSF</sequence>
<organism evidence="1 3">
    <name type="scientific">Lactuca saligna</name>
    <name type="common">Willowleaf lettuce</name>
    <dbReference type="NCBI Taxonomy" id="75948"/>
    <lineage>
        <taxon>Eukaryota</taxon>
        <taxon>Viridiplantae</taxon>
        <taxon>Streptophyta</taxon>
        <taxon>Embryophyta</taxon>
        <taxon>Tracheophyta</taxon>
        <taxon>Spermatophyta</taxon>
        <taxon>Magnoliopsida</taxon>
        <taxon>eudicotyledons</taxon>
        <taxon>Gunneridae</taxon>
        <taxon>Pentapetalae</taxon>
        <taxon>asterids</taxon>
        <taxon>campanulids</taxon>
        <taxon>Asterales</taxon>
        <taxon>Asteraceae</taxon>
        <taxon>Cichorioideae</taxon>
        <taxon>Cichorieae</taxon>
        <taxon>Lactucinae</taxon>
        <taxon>Lactuca</taxon>
    </lineage>
</organism>
<keyword evidence="3" id="KW-1185">Reference proteome</keyword>
<evidence type="ECO:0000313" key="1">
    <source>
        <dbReference type="EMBL" id="CAI9266194.1"/>
    </source>
</evidence>
<dbReference type="EMBL" id="OX465086">
    <property type="protein sequence ID" value="CAI9266199.1"/>
    <property type="molecule type" value="Genomic_DNA"/>
</dbReference>
<evidence type="ECO:0000313" key="3">
    <source>
        <dbReference type="Proteomes" id="UP001177003"/>
    </source>
</evidence>
<dbReference type="EMBL" id="OX465086">
    <property type="protein sequence ID" value="CAI9266194.1"/>
    <property type="molecule type" value="Genomic_DNA"/>
</dbReference>
<reference evidence="1" key="1">
    <citation type="submission" date="2023-04" db="EMBL/GenBank/DDBJ databases">
        <authorList>
            <person name="Vijverberg K."/>
            <person name="Xiong W."/>
            <person name="Schranz E."/>
        </authorList>
    </citation>
    <scope>NUCLEOTIDE SEQUENCE</scope>
</reference>
<accession>A0AA35UX33</accession>
<name>A0AA35UX33_LACSI</name>
<dbReference type="Proteomes" id="UP001177003">
    <property type="component" value="Chromosome 0"/>
</dbReference>
<protein>
    <submittedName>
        <fullName evidence="1">Uncharacterized protein</fullName>
    </submittedName>
</protein>
<evidence type="ECO:0000313" key="2">
    <source>
        <dbReference type="EMBL" id="CAI9266199.1"/>
    </source>
</evidence>
<proteinExistence type="predicted"/>